<reference evidence="3" key="3">
    <citation type="submission" date="2015-06" db="UniProtKB">
        <authorList>
            <consortium name="EnsemblMetazoa"/>
        </authorList>
    </citation>
    <scope>IDENTIFICATION</scope>
</reference>
<reference evidence="2 4" key="2">
    <citation type="journal article" date="2013" name="Nature">
        <title>Insights into bilaterian evolution from three spiralian genomes.</title>
        <authorList>
            <person name="Simakov O."/>
            <person name="Marletaz F."/>
            <person name="Cho S.J."/>
            <person name="Edsinger-Gonzales E."/>
            <person name="Havlak P."/>
            <person name="Hellsten U."/>
            <person name="Kuo D.H."/>
            <person name="Larsson T."/>
            <person name="Lv J."/>
            <person name="Arendt D."/>
            <person name="Savage R."/>
            <person name="Osoegawa K."/>
            <person name="de Jong P."/>
            <person name="Grimwood J."/>
            <person name="Chapman J.A."/>
            <person name="Shapiro H."/>
            <person name="Aerts A."/>
            <person name="Otillar R.P."/>
            <person name="Terry A.Y."/>
            <person name="Boore J.L."/>
            <person name="Grigoriev I.V."/>
            <person name="Lindberg D.R."/>
            <person name="Seaver E.C."/>
            <person name="Weisblat D.A."/>
            <person name="Putnam N.H."/>
            <person name="Rokhsar D.S."/>
        </authorList>
    </citation>
    <scope>NUCLEOTIDE SEQUENCE</scope>
</reference>
<dbReference type="EMBL" id="AMQM01007114">
    <property type="status" value="NOT_ANNOTATED_CDS"/>
    <property type="molecule type" value="Genomic_DNA"/>
</dbReference>
<feature type="region of interest" description="Disordered" evidence="1">
    <location>
        <begin position="195"/>
        <end position="236"/>
    </location>
</feature>
<accession>T1FFI9</accession>
<dbReference type="RefSeq" id="XP_009027156.1">
    <property type="nucleotide sequence ID" value="XM_009028908.1"/>
</dbReference>
<gene>
    <name evidence="3" type="primary">20207588</name>
    <name evidence="2" type="ORF">HELRODRAFT_180150</name>
</gene>
<evidence type="ECO:0000256" key="1">
    <source>
        <dbReference type="SAM" id="MobiDB-lite"/>
    </source>
</evidence>
<evidence type="ECO:0000313" key="4">
    <source>
        <dbReference type="Proteomes" id="UP000015101"/>
    </source>
</evidence>
<name>T1FFI9_HELRO</name>
<evidence type="ECO:0000313" key="2">
    <source>
        <dbReference type="EMBL" id="ESN94804.1"/>
    </source>
</evidence>
<dbReference type="InParanoid" id="T1FFI9"/>
<reference evidence="4" key="1">
    <citation type="submission" date="2012-12" db="EMBL/GenBank/DDBJ databases">
        <authorList>
            <person name="Hellsten U."/>
            <person name="Grimwood J."/>
            <person name="Chapman J.A."/>
            <person name="Shapiro H."/>
            <person name="Aerts A."/>
            <person name="Otillar R.P."/>
            <person name="Terry A.Y."/>
            <person name="Boore J.L."/>
            <person name="Simakov O."/>
            <person name="Marletaz F."/>
            <person name="Cho S.-J."/>
            <person name="Edsinger-Gonzales E."/>
            <person name="Havlak P."/>
            <person name="Kuo D.-H."/>
            <person name="Larsson T."/>
            <person name="Lv J."/>
            <person name="Arendt D."/>
            <person name="Savage R."/>
            <person name="Osoegawa K."/>
            <person name="de Jong P."/>
            <person name="Lindberg D.R."/>
            <person name="Seaver E.C."/>
            <person name="Weisblat D.A."/>
            <person name="Putnam N.H."/>
            <person name="Grigoriev I.V."/>
            <person name="Rokhsar D.S."/>
        </authorList>
    </citation>
    <scope>NUCLEOTIDE SEQUENCE</scope>
</reference>
<proteinExistence type="predicted"/>
<organism evidence="3 4">
    <name type="scientific">Helobdella robusta</name>
    <name type="common">Californian leech</name>
    <dbReference type="NCBI Taxonomy" id="6412"/>
    <lineage>
        <taxon>Eukaryota</taxon>
        <taxon>Metazoa</taxon>
        <taxon>Spiralia</taxon>
        <taxon>Lophotrochozoa</taxon>
        <taxon>Annelida</taxon>
        <taxon>Clitellata</taxon>
        <taxon>Hirudinea</taxon>
        <taxon>Rhynchobdellida</taxon>
        <taxon>Glossiphoniidae</taxon>
        <taxon>Helobdella</taxon>
    </lineage>
</organism>
<dbReference type="STRING" id="6412.T1FFI9"/>
<dbReference type="EMBL" id="KB097563">
    <property type="protein sequence ID" value="ESN94804.1"/>
    <property type="molecule type" value="Genomic_DNA"/>
</dbReference>
<sequence length="331" mass="38176">MQLLLFKSCFNCSCVRYRRKNPMYMSAVDARRGRFRSHYDDLSFYSEIEPLEEYDVDAATGDLLQQQQQSGHIYDDLDDAMSDVTMTTNNEKDVTIRWADETLCRADGDNNKSAREFYESGRKKCRRRSKSPGMRPPRELADHFKYVDPHDEGMTDDQLKDIPYTRVELVEVVLTDTDGARVRYSPRTKNRIRLSRRAASSCRERNENLPPNRSIVCNDGSQSNFLPDGEAPPPYLAHQIPYKTRRSISSQALDNRLVASGDTNNNNSVLQQRQQYNHQQHQQSVRRQNSDSGRPRYKNDGGDDDANNINNNVDYVIVRRTPSNVSMGFEV</sequence>
<dbReference type="GeneID" id="20207588"/>
<dbReference type="EnsemblMetazoa" id="HelroT180150">
    <property type="protein sequence ID" value="HelroP180150"/>
    <property type="gene ID" value="HelroG180150"/>
</dbReference>
<dbReference type="HOGENOM" id="CLU_840148_0_0_1"/>
<keyword evidence="4" id="KW-1185">Reference proteome</keyword>
<evidence type="ECO:0000313" key="3">
    <source>
        <dbReference type="EnsemblMetazoa" id="HelroP180150"/>
    </source>
</evidence>
<dbReference type="KEGG" id="hro:HELRODRAFT_180150"/>
<protein>
    <submittedName>
        <fullName evidence="2 3">Uncharacterized protein</fullName>
    </submittedName>
</protein>
<feature type="compositionally biased region" description="Low complexity" evidence="1">
    <location>
        <begin position="274"/>
        <end position="283"/>
    </location>
</feature>
<feature type="region of interest" description="Disordered" evidence="1">
    <location>
        <begin position="274"/>
        <end position="309"/>
    </location>
</feature>
<dbReference type="Proteomes" id="UP000015101">
    <property type="component" value="Unassembled WGS sequence"/>
</dbReference>
<dbReference type="AlphaFoldDB" id="T1FFI9"/>
<dbReference type="OrthoDB" id="6288939at2759"/>
<dbReference type="CTD" id="20207588"/>